<reference evidence="1 2" key="1">
    <citation type="journal article" date="2014" name="PLoS Genet.">
        <title>Phylogenetically driven sequencing of extremely halophilic archaea reveals strategies for static and dynamic osmo-response.</title>
        <authorList>
            <person name="Becker E.A."/>
            <person name="Seitzer P.M."/>
            <person name="Tritt A."/>
            <person name="Larsen D."/>
            <person name="Krusor M."/>
            <person name="Yao A.I."/>
            <person name="Wu D."/>
            <person name="Madern D."/>
            <person name="Eisen J.A."/>
            <person name="Darling A.E."/>
            <person name="Facciotti M.T."/>
        </authorList>
    </citation>
    <scope>NUCLEOTIDE SEQUENCE [LARGE SCALE GENOMIC DNA]</scope>
    <source>
        <strain evidence="1 2">DSM 15624</strain>
    </source>
</reference>
<name>L9YII7_NATP1</name>
<sequence length="79" mass="9295">MSYFCWDIRDFVCVAEPFKRFFNYSFRSCLRPFDRLACTINISCGLPSCINTLTIVKVVADRLMRHEILLDTVYIHIVP</sequence>
<evidence type="ECO:0000313" key="2">
    <source>
        <dbReference type="Proteomes" id="UP000011593"/>
    </source>
</evidence>
<keyword evidence="2" id="KW-1185">Reference proteome</keyword>
<proteinExistence type="predicted"/>
<evidence type="ECO:0000313" key="1">
    <source>
        <dbReference type="EMBL" id="ELY72768.1"/>
    </source>
</evidence>
<dbReference type="AlphaFoldDB" id="L9YII7"/>
<dbReference type="EMBL" id="AOIE01000087">
    <property type="protein sequence ID" value="ELY72768.1"/>
    <property type="molecule type" value="Genomic_DNA"/>
</dbReference>
<organism evidence="1 2">
    <name type="scientific">Natrinema pellirubrum (strain DSM 15624 / CIP 106293 / JCM 10476 / NCIMB 786 / 157)</name>
    <dbReference type="NCBI Taxonomy" id="797303"/>
    <lineage>
        <taxon>Archaea</taxon>
        <taxon>Methanobacteriati</taxon>
        <taxon>Methanobacteriota</taxon>
        <taxon>Stenosarchaea group</taxon>
        <taxon>Halobacteria</taxon>
        <taxon>Halobacteriales</taxon>
        <taxon>Natrialbaceae</taxon>
        <taxon>Natrinema</taxon>
    </lineage>
</organism>
<gene>
    <name evidence="1" type="ORF">C488_14757</name>
</gene>
<dbReference type="Proteomes" id="UP000011593">
    <property type="component" value="Unassembled WGS sequence"/>
</dbReference>
<comment type="caution">
    <text evidence="1">The sequence shown here is derived from an EMBL/GenBank/DDBJ whole genome shotgun (WGS) entry which is preliminary data.</text>
</comment>
<protein>
    <submittedName>
        <fullName evidence="1">Uncharacterized protein</fullName>
    </submittedName>
</protein>
<accession>L9YII7</accession>